<accession>A0A9W9STP3</accession>
<gene>
    <name evidence="1" type="ORF">N7517_000214</name>
</gene>
<dbReference type="Proteomes" id="UP001147752">
    <property type="component" value="Unassembled WGS sequence"/>
</dbReference>
<dbReference type="EMBL" id="JAPZBT010000001">
    <property type="protein sequence ID" value="KAJ5382303.1"/>
    <property type="molecule type" value="Genomic_DNA"/>
</dbReference>
<keyword evidence="2" id="KW-1185">Reference proteome</keyword>
<evidence type="ECO:0000313" key="2">
    <source>
        <dbReference type="Proteomes" id="UP001147752"/>
    </source>
</evidence>
<sequence length="77" mass="7941">MLAHPAIGAIQLFSTSLSAFNAEDFAPPIHRDNNTCLIPSGAAAAINAKSTRGLGVTFLALLAIDLLVGKFSSGPEF</sequence>
<dbReference type="GeneID" id="81457127"/>
<dbReference type="AlphaFoldDB" id="A0A9W9STP3"/>
<comment type="caution">
    <text evidence="1">The sequence shown here is derived from an EMBL/GenBank/DDBJ whole genome shotgun (WGS) entry which is preliminary data.</text>
</comment>
<reference evidence="1" key="2">
    <citation type="journal article" date="2023" name="IMA Fungus">
        <title>Comparative genomic study of the Penicillium genus elucidates a diverse pangenome and 15 lateral gene transfer events.</title>
        <authorList>
            <person name="Petersen C."/>
            <person name="Sorensen T."/>
            <person name="Nielsen M.R."/>
            <person name="Sondergaard T.E."/>
            <person name="Sorensen J.L."/>
            <person name="Fitzpatrick D.A."/>
            <person name="Frisvad J.C."/>
            <person name="Nielsen K.L."/>
        </authorList>
    </citation>
    <scope>NUCLEOTIDE SEQUENCE</scope>
    <source>
        <strain evidence="1">IBT 3081</strain>
    </source>
</reference>
<proteinExistence type="predicted"/>
<dbReference type="OrthoDB" id="10336766at2759"/>
<organism evidence="1 2">
    <name type="scientific">Penicillium concentricum</name>
    <dbReference type="NCBI Taxonomy" id="293559"/>
    <lineage>
        <taxon>Eukaryota</taxon>
        <taxon>Fungi</taxon>
        <taxon>Dikarya</taxon>
        <taxon>Ascomycota</taxon>
        <taxon>Pezizomycotina</taxon>
        <taxon>Eurotiomycetes</taxon>
        <taxon>Eurotiomycetidae</taxon>
        <taxon>Eurotiales</taxon>
        <taxon>Aspergillaceae</taxon>
        <taxon>Penicillium</taxon>
    </lineage>
</organism>
<name>A0A9W9STP3_9EURO</name>
<dbReference type="RefSeq" id="XP_056582079.1">
    <property type="nucleotide sequence ID" value="XM_056717944.1"/>
</dbReference>
<protein>
    <submittedName>
        <fullName evidence="1">Uncharacterized protein</fullName>
    </submittedName>
</protein>
<reference evidence="1" key="1">
    <citation type="submission" date="2022-12" db="EMBL/GenBank/DDBJ databases">
        <authorList>
            <person name="Petersen C."/>
        </authorList>
    </citation>
    <scope>NUCLEOTIDE SEQUENCE</scope>
    <source>
        <strain evidence="1">IBT 3081</strain>
    </source>
</reference>
<evidence type="ECO:0000313" key="1">
    <source>
        <dbReference type="EMBL" id="KAJ5382303.1"/>
    </source>
</evidence>